<reference evidence="2" key="1">
    <citation type="submission" date="2021-09" db="EMBL/GenBank/DDBJ databases">
        <title>The genome of Mauremys mutica provides insights into the evolution of semi-aquatic lifestyle.</title>
        <authorList>
            <person name="Gong S."/>
            <person name="Gao Y."/>
        </authorList>
    </citation>
    <scope>NUCLEOTIDE SEQUENCE</scope>
    <source>
        <strain evidence="2">MM-2020</strain>
        <tissue evidence="2">Muscle</tissue>
    </source>
</reference>
<evidence type="ECO:0000256" key="1">
    <source>
        <dbReference type="SAM" id="MobiDB-lite"/>
    </source>
</evidence>
<dbReference type="EMBL" id="JAHDVG010000486">
    <property type="protein sequence ID" value="KAH1167784.1"/>
    <property type="molecule type" value="Genomic_DNA"/>
</dbReference>
<evidence type="ECO:0000313" key="3">
    <source>
        <dbReference type="Proteomes" id="UP000827986"/>
    </source>
</evidence>
<dbReference type="AlphaFoldDB" id="A0A9D3WP60"/>
<keyword evidence="3" id="KW-1185">Reference proteome</keyword>
<gene>
    <name evidence="2" type="ORF">KIL84_003267</name>
</gene>
<organism evidence="2 3">
    <name type="scientific">Mauremys mutica</name>
    <name type="common">yellowpond turtle</name>
    <dbReference type="NCBI Taxonomy" id="74926"/>
    <lineage>
        <taxon>Eukaryota</taxon>
        <taxon>Metazoa</taxon>
        <taxon>Chordata</taxon>
        <taxon>Craniata</taxon>
        <taxon>Vertebrata</taxon>
        <taxon>Euteleostomi</taxon>
        <taxon>Archelosauria</taxon>
        <taxon>Testudinata</taxon>
        <taxon>Testudines</taxon>
        <taxon>Cryptodira</taxon>
        <taxon>Durocryptodira</taxon>
        <taxon>Testudinoidea</taxon>
        <taxon>Geoemydidae</taxon>
        <taxon>Geoemydinae</taxon>
        <taxon>Mauremys</taxon>
    </lineage>
</organism>
<comment type="caution">
    <text evidence="2">The sequence shown here is derived from an EMBL/GenBank/DDBJ whole genome shotgun (WGS) entry which is preliminary data.</text>
</comment>
<feature type="region of interest" description="Disordered" evidence="1">
    <location>
        <begin position="1"/>
        <end position="38"/>
    </location>
</feature>
<sequence length="153" mass="16761">MVHYPIKPFGRDPNPASSTLGPGFLRPPSAVPPEPLLSSSSDNLELPWLNPEEHGAVKVHLAAVSAFHPKVDNKVGLLAKNGNPFSQRPGEGVLSQAKEPISPWDLNIILLKPTDPPFELLATRSLFHLSWKVAFLMARGFRRSEPSHQNPPT</sequence>
<name>A0A9D3WP60_9SAUR</name>
<dbReference type="Proteomes" id="UP000827986">
    <property type="component" value="Unassembled WGS sequence"/>
</dbReference>
<accession>A0A9D3WP60</accession>
<evidence type="ECO:0000313" key="2">
    <source>
        <dbReference type="EMBL" id="KAH1167784.1"/>
    </source>
</evidence>
<protein>
    <submittedName>
        <fullName evidence="2">Uncharacterized protein</fullName>
    </submittedName>
</protein>
<proteinExistence type="predicted"/>